<dbReference type="AlphaFoldDB" id="A0AAU7BTA3"/>
<accession>A0AAU7BTA3</accession>
<evidence type="ECO:0000313" key="1">
    <source>
        <dbReference type="EMBL" id="XBG61625.1"/>
    </source>
</evidence>
<name>A0AAU7BTA3_9FLAO</name>
<dbReference type="RefSeq" id="WP_347924303.1">
    <property type="nucleotide sequence ID" value="NZ_CP157199.1"/>
</dbReference>
<reference evidence="1" key="1">
    <citation type="submission" date="2024-05" db="EMBL/GenBank/DDBJ databases">
        <title>Pontimicrobium maritimus sp. nov., isolated form sea water.</title>
        <authorList>
            <person name="Muhammad N."/>
            <person name="Vuong T.Q."/>
            <person name="Han H.L."/>
            <person name="Kim S.-G."/>
        </authorList>
    </citation>
    <scope>NUCLEOTIDE SEQUENCE</scope>
    <source>
        <strain evidence="1">SW4</strain>
    </source>
</reference>
<dbReference type="EMBL" id="CP157199">
    <property type="protein sequence ID" value="XBG61625.1"/>
    <property type="molecule type" value="Genomic_DNA"/>
</dbReference>
<organism evidence="1">
    <name type="scientific">Pontimicrobium sp. SW4</name>
    <dbReference type="NCBI Taxonomy" id="3153519"/>
    <lineage>
        <taxon>Bacteria</taxon>
        <taxon>Pseudomonadati</taxon>
        <taxon>Bacteroidota</taxon>
        <taxon>Flavobacteriia</taxon>
        <taxon>Flavobacteriales</taxon>
        <taxon>Flavobacteriaceae</taxon>
        <taxon>Pontimicrobium</taxon>
    </lineage>
</organism>
<sequence length="73" mass="8576">MLSFSSAGDKMENELKLIGDKKLEWSFKDKNGGAIRFREDFSEDGVWLEQGDYSFGGIKWFPFFQMKLKKQKE</sequence>
<gene>
    <name evidence="1" type="ORF">ABGB03_01660</name>
</gene>
<protein>
    <submittedName>
        <fullName evidence="1">Uncharacterized protein</fullName>
    </submittedName>
</protein>
<proteinExistence type="predicted"/>